<dbReference type="RefSeq" id="WP_182153014.1">
    <property type="nucleotide sequence ID" value="NZ_JACEZU010000003.1"/>
</dbReference>
<feature type="signal peptide" evidence="17">
    <location>
        <begin position="1"/>
        <end position="36"/>
    </location>
</feature>
<dbReference type="Gene3D" id="2.30.42.10">
    <property type="match status" value="2"/>
</dbReference>
<dbReference type="GO" id="GO:0042597">
    <property type="term" value="C:periplasmic space"/>
    <property type="evidence" value="ECO:0007669"/>
    <property type="project" value="UniProtKB-SubCell"/>
</dbReference>
<evidence type="ECO:0000256" key="6">
    <source>
        <dbReference type="ARBA" id="ARBA00022670"/>
    </source>
</evidence>
<evidence type="ECO:0000256" key="15">
    <source>
        <dbReference type="PIRSR" id="PIRSR611782-2"/>
    </source>
</evidence>
<comment type="caution">
    <text evidence="19">The sequence shown here is derived from an EMBL/GenBank/DDBJ whole genome shotgun (WGS) entry which is preliminary data.</text>
</comment>
<evidence type="ECO:0000256" key="17">
    <source>
        <dbReference type="SAM" id="SignalP"/>
    </source>
</evidence>
<keyword evidence="7 17" id="KW-0732">Signal</keyword>
<comment type="subcellular location">
    <subcellularLocation>
        <location evidence="2">Periplasm</location>
    </subcellularLocation>
</comment>
<dbReference type="EMBL" id="JACEZU010000003">
    <property type="protein sequence ID" value="MBA5687197.1"/>
    <property type="molecule type" value="Genomic_DNA"/>
</dbReference>
<dbReference type="Pfam" id="PF13365">
    <property type="entry name" value="Trypsin_2"/>
    <property type="match status" value="1"/>
</dbReference>
<dbReference type="Proteomes" id="UP000573499">
    <property type="component" value="Unassembled WGS sequence"/>
</dbReference>
<keyword evidence="11" id="KW-0720">Serine protease</keyword>
<comment type="catalytic activity">
    <reaction evidence="1">
        <text>Acts on substrates that are at least partially unfolded. The cleavage site P1 residue is normally between a pair of hydrophobic residues, such as Val-|-Val.</text>
        <dbReference type="EC" id="3.4.21.107"/>
    </reaction>
</comment>
<dbReference type="InterPro" id="IPR036034">
    <property type="entry name" value="PDZ_sf"/>
</dbReference>
<evidence type="ECO:0000256" key="1">
    <source>
        <dbReference type="ARBA" id="ARBA00001772"/>
    </source>
</evidence>
<dbReference type="GO" id="GO:0006508">
    <property type="term" value="P:proteolysis"/>
    <property type="evidence" value="ECO:0007669"/>
    <property type="project" value="UniProtKB-KW"/>
</dbReference>
<evidence type="ECO:0000256" key="7">
    <source>
        <dbReference type="ARBA" id="ARBA00022729"/>
    </source>
</evidence>
<evidence type="ECO:0000313" key="19">
    <source>
        <dbReference type="EMBL" id="MBA5687197.1"/>
    </source>
</evidence>
<dbReference type="InterPro" id="IPR001940">
    <property type="entry name" value="Peptidase_S1C"/>
</dbReference>
<evidence type="ECO:0000256" key="2">
    <source>
        <dbReference type="ARBA" id="ARBA00004418"/>
    </source>
</evidence>
<gene>
    <name evidence="19" type="ORF">H3H39_09080</name>
</gene>
<proteinExistence type="inferred from homology"/>
<evidence type="ECO:0000256" key="4">
    <source>
        <dbReference type="ARBA" id="ARBA00013035"/>
    </source>
</evidence>
<evidence type="ECO:0000256" key="8">
    <source>
        <dbReference type="ARBA" id="ARBA00022737"/>
    </source>
</evidence>
<evidence type="ECO:0000256" key="3">
    <source>
        <dbReference type="ARBA" id="ARBA00010541"/>
    </source>
</evidence>
<dbReference type="PRINTS" id="PR00834">
    <property type="entry name" value="PROTEASES2C"/>
</dbReference>
<evidence type="ECO:0000259" key="18">
    <source>
        <dbReference type="PROSITE" id="PS50106"/>
    </source>
</evidence>
<dbReference type="CDD" id="cd10839">
    <property type="entry name" value="cpPDZ1_DegP-like"/>
    <property type="match status" value="1"/>
</dbReference>
<feature type="region of interest" description="Disordered" evidence="16">
    <location>
        <begin position="97"/>
        <end position="117"/>
    </location>
</feature>
<dbReference type="PROSITE" id="PS50106">
    <property type="entry name" value="PDZ"/>
    <property type="match status" value="2"/>
</dbReference>
<feature type="binding site" evidence="15">
    <location>
        <begin position="237"/>
        <end position="239"/>
    </location>
    <ligand>
        <name>substrate</name>
    </ligand>
</feature>
<keyword evidence="6 19" id="KW-0645">Protease</keyword>
<reference evidence="19 20" key="1">
    <citation type="submission" date="2020-07" db="EMBL/GenBank/DDBJ databases">
        <title>Novel species isolated from subtropical streams in China.</title>
        <authorList>
            <person name="Lu H."/>
        </authorList>
    </citation>
    <scope>NUCLEOTIDE SEQUENCE [LARGE SCALE GENOMIC DNA]</scope>
    <source>
        <strain evidence="19 20">LX47W</strain>
    </source>
</reference>
<organism evidence="19 20">
    <name type="scientific">Rugamonas apoptosis</name>
    <dbReference type="NCBI Taxonomy" id="2758570"/>
    <lineage>
        <taxon>Bacteria</taxon>
        <taxon>Pseudomonadati</taxon>
        <taxon>Pseudomonadota</taxon>
        <taxon>Betaproteobacteria</taxon>
        <taxon>Burkholderiales</taxon>
        <taxon>Oxalobacteraceae</taxon>
        <taxon>Telluria group</taxon>
        <taxon>Rugamonas</taxon>
    </lineage>
</organism>
<dbReference type="SUPFAM" id="SSF50156">
    <property type="entry name" value="PDZ domain-like"/>
    <property type="match status" value="2"/>
</dbReference>
<feature type="domain" description="PDZ" evidence="18">
    <location>
        <begin position="298"/>
        <end position="347"/>
    </location>
</feature>
<evidence type="ECO:0000256" key="14">
    <source>
        <dbReference type="PIRSR" id="PIRSR611782-1"/>
    </source>
</evidence>
<dbReference type="SMART" id="SM00228">
    <property type="entry name" value="PDZ"/>
    <property type="match status" value="2"/>
</dbReference>
<feature type="active site" description="Charge relay system" evidence="14">
    <location>
        <position position="138"/>
    </location>
</feature>
<dbReference type="GO" id="GO:0004252">
    <property type="term" value="F:serine-type endopeptidase activity"/>
    <property type="evidence" value="ECO:0007669"/>
    <property type="project" value="InterPro"/>
</dbReference>
<evidence type="ECO:0000313" key="20">
    <source>
        <dbReference type="Proteomes" id="UP000573499"/>
    </source>
</evidence>
<dbReference type="InterPro" id="IPR001478">
    <property type="entry name" value="PDZ"/>
</dbReference>
<dbReference type="PANTHER" id="PTHR22939">
    <property type="entry name" value="SERINE PROTEASE FAMILY S1C HTRA-RELATED"/>
    <property type="match status" value="1"/>
</dbReference>
<dbReference type="Pfam" id="PF13180">
    <property type="entry name" value="PDZ_2"/>
    <property type="match status" value="2"/>
</dbReference>
<keyword evidence="8" id="KW-0677">Repeat</keyword>
<feature type="active site" description="Charge relay system" evidence="14">
    <location>
        <position position="239"/>
    </location>
</feature>
<evidence type="ECO:0000256" key="11">
    <source>
        <dbReference type="ARBA" id="ARBA00022825"/>
    </source>
</evidence>
<dbReference type="InterPro" id="IPR009003">
    <property type="entry name" value="Peptidase_S1_PA"/>
</dbReference>
<dbReference type="Gene3D" id="2.40.10.120">
    <property type="match status" value="1"/>
</dbReference>
<dbReference type="PANTHER" id="PTHR22939:SF130">
    <property type="entry name" value="PERIPLASMIC SERINE ENDOPROTEASE DEGP-LIKE-RELATED"/>
    <property type="match status" value="1"/>
</dbReference>
<evidence type="ECO:0000256" key="16">
    <source>
        <dbReference type="SAM" id="MobiDB-lite"/>
    </source>
</evidence>
<accession>A0A7W2IKA4</accession>
<evidence type="ECO:0000256" key="12">
    <source>
        <dbReference type="ARBA" id="ARBA00023016"/>
    </source>
</evidence>
<evidence type="ECO:0000256" key="10">
    <source>
        <dbReference type="ARBA" id="ARBA00022801"/>
    </source>
</evidence>
<evidence type="ECO:0000256" key="13">
    <source>
        <dbReference type="ARBA" id="ARBA00032850"/>
    </source>
</evidence>
<dbReference type="NCBIfam" id="TIGR02037">
    <property type="entry name" value="degP_htrA_DO"/>
    <property type="match status" value="1"/>
</dbReference>
<dbReference type="SUPFAM" id="SSF50494">
    <property type="entry name" value="Trypsin-like serine proteases"/>
    <property type="match status" value="1"/>
</dbReference>
<comment type="similarity">
    <text evidence="3">Belongs to the peptidase S1C family.</text>
</comment>
<feature type="active site" description="Charge relay system" evidence="14">
    <location>
        <position position="168"/>
    </location>
</feature>
<keyword evidence="9" id="KW-0574">Periplasm</keyword>
<dbReference type="AlphaFoldDB" id="A0A7W2IKA4"/>
<feature type="binding site" evidence="15">
    <location>
        <position position="138"/>
    </location>
    <ligand>
        <name>substrate</name>
    </ligand>
</feature>
<protein>
    <recommendedName>
        <fullName evidence="5">Probable periplasmic serine endoprotease DegP-like</fullName>
        <ecNumber evidence="4">3.4.21.107</ecNumber>
    </recommendedName>
    <alternativeName>
        <fullName evidence="13">Protease Do</fullName>
    </alternativeName>
</protein>
<evidence type="ECO:0000256" key="9">
    <source>
        <dbReference type="ARBA" id="ARBA00022764"/>
    </source>
</evidence>
<feature type="chain" id="PRO_5038841031" description="Probable periplasmic serine endoprotease DegP-like" evidence="17">
    <location>
        <begin position="37"/>
        <end position="499"/>
    </location>
</feature>
<evidence type="ECO:0000256" key="5">
    <source>
        <dbReference type="ARBA" id="ARBA00013958"/>
    </source>
</evidence>
<keyword evidence="10" id="KW-0378">Hydrolase</keyword>
<dbReference type="EC" id="3.4.21.107" evidence="4"/>
<name>A0A7W2IKA4_9BURK</name>
<keyword evidence="12" id="KW-0346">Stress response</keyword>
<sequence length="499" mass="52054">MKNYISTGSKTLSALMVSAGVLLAPAMLGLAPAAHAAATSAVAGLPDFTELVDKAGPAVVNIRTTERLKMQGQGGQGMPGDEEMQEFLRRFFGGAIPTPSPGGKAPRGRRQAPDEQVQRGIGSGFIISADGYVMTNAHVVDGADEVYVTLTDKREFKAKVLGADARTDVALLKIEGKALPTLTMGDSNKIRVGEWVIAIGSPFNLENTVTAGIISAKSRDTGDYLALIQSDVAVNPGNSGGPLINMRGEVIGINSQIATLSGGYNGISFAVPIDEAMRVAEQLKKSGKVTRGRIGVQIGELSKEVAESLGLKSAQGAEVSLVEPGGPADKAGIRAGDIILKFNGTVINRSSDLPRLVGGTALGSQATITLWRKGAQQDVQVTIAELEPDKTAKAKGKGESTKPKAEPANVLGFKVSDLTPLQKRELDVEGGVVVDATEGAAARAGLRQGDVILQLNNIDIHDAKQFNAAVAKLDPKKASVVLVRRGDVTQFVSLRPTAK</sequence>
<dbReference type="InterPro" id="IPR011782">
    <property type="entry name" value="Pept_S1C_Do"/>
</dbReference>
<feature type="binding site" evidence="15">
    <location>
        <position position="168"/>
    </location>
    <ligand>
        <name>substrate</name>
    </ligand>
</feature>
<keyword evidence="20" id="KW-1185">Reference proteome</keyword>
<feature type="domain" description="PDZ" evidence="18">
    <location>
        <begin position="399"/>
        <end position="497"/>
    </location>
</feature>